<protein>
    <submittedName>
        <fullName evidence="2">Uncharacterized protein</fullName>
    </submittedName>
</protein>
<organism evidence="2 3">
    <name type="scientific">Cyclocybe aegerita</name>
    <name type="common">Black poplar mushroom</name>
    <name type="synonym">Agrocybe aegerita</name>
    <dbReference type="NCBI Taxonomy" id="1973307"/>
    <lineage>
        <taxon>Eukaryota</taxon>
        <taxon>Fungi</taxon>
        <taxon>Dikarya</taxon>
        <taxon>Basidiomycota</taxon>
        <taxon>Agaricomycotina</taxon>
        <taxon>Agaricomycetes</taxon>
        <taxon>Agaricomycetidae</taxon>
        <taxon>Agaricales</taxon>
        <taxon>Agaricineae</taxon>
        <taxon>Bolbitiaceae</taxon>
        <taxon>Cyclocybe</taxon>
    </lineage>
</organism>
<evidence type="ECO:0000256" key="1">
    <source>
        <dbReference type="SAM" id="MobiDB-lite"/>
    </source>
</evidence>
<sequence length="730" mass="79449">MVDDSPGPPLLNLKLNGTFRTEIIVGSLRVSSFFSVEDGSGRTTDRGRHIKLRGTIFRYSLQGVRKRSTEHDVDSDGGDGQGFAMRPQENRNGKRVVRTNALITPTASLIASIQPVFLSSLRVSVVRSISPSPPFPASSQLEWVESTTTTTTTASTAASTSTVGNASMTANTNAHASLMPLSRPHGARLRLRTTAHIPESWVLRPTPKGHLDDAPDSESWQMSTWLCGMTIGTRITPQLGAEDARMSSLNDLRRIHSLSSEGLGFSHSDQLQMATTVMDSPPHLSQEILDLIVDELSSGVKRYDRDPVSRSTLTSCALVSKLMSARARGHLFSTISLWWGVLASTAKARRARIRALKHIMEADPQFVTFVRTLELSLDDDVWGTDAFPGVLTMLFSTPSSGLHSLHLILSQVSSGPRLQWLDVEGAGRKAFINLCLSGCLTELVVDGPMRDPILLFAKIPKGLVSMELSKVSFPPVVPESGTGLDVGDGEGAKLEKLRVDDVSAIALFADLEAGSALATQIFAMIQGLKTLELGRESVWQGVRHFAFAPVLQHCKRSLQRLVWSIEPSQDHISVLLSRIPLSSFTALRFLTFLMCTKDGIGPDVNTCHIFSAIQESTMPSLEDITFFITLFVPISMPRNGIIDELTDPSTGWDWGALDVALASATRYPSLAMVEIIFANVGPRMSGLLTKGASPQEKARLHLQAVFPSFLARGGDLKISLVGVSFYERHT</sequence>
<accession>A0A8S0XQZ6</accession>
<comment type="caution">
    <text evidence="2">The sequence shown here is derived from an EMBL/GenBank/DDBJ whole genome shotgun (WGS) entry which is preliminary data.</text>
</comment>
<evidence type="ECO:0000313" key="3">
    <source>
        <dbReference type="Proteomes" id="UP000467700"/>
    </source>
</evidence>
<dbReference type="Proteomes" id="UP000467700">
    <property type="component" value="Unassembled WGS sequence"/>
</dbReference>
<gene>
    <name evidence="2" type="ORF">AAE3_LOCUS5727</name>
</gene>
<dbReference type="OrthoDB" id="2745898at2759"/>
<keyword evidence="3" id="KW-1185">Reference proteome</keyword>
<dbReference type="AlphaFoldDB" id="A0A8S0XQZ6"/>
<name>A0A8S0XQZ6_CYCAE</name>
<reference evidence="2 3" key="1">
    <citation type="submission" date="2020-01" db="EMBL/GenBank/DDBJ databases">
        <authorList>
            <person name="Gupta K D."/>
        </authorList>
    </citation>
    <scope>NUCLEOTIDE SEQUENCE [LARGE SCALE GENOMIC DNA]</scope>
</reference>
<evidence type="ECO:0000313" key="2">
    <source>
        <dbReference type="EMBL" id="CAA7263487.1"/>
    </source>
</evidence>
<feature type="region of interest" description="Disordered" evidence="1">
    <location>
        <begin position="68"/>
        <end position="92"/>
    </location>
</feature>
<dbReference type="EMBL" id="CACVBS010000039">
    <property type="protein sequence ID" value="CAA7263487.1"/>
    <property type="molecule type" value="Genomic_DNA"/>
</dbReference>
<proteinExistence type="predicted"/>